<evidence type="ECO:0000256" key="2">
    <source>
        <dbReference type="ARBA" id="ARBA00004725"/>
    </source>
</evidence>
<dbReference type="InterPro" id="IPR013785">
    <property type="entry name" value="Aldolase_TIM"/>
</dbReference>
<gene>
    <name evidence="6" type="ORF">H1S06_12505</name>
</gene>
<evidence type="ECO:0000313" key="7">
    <source>
        <dbReference type="Proteomes" id="UP000538931"/>
    </source>
</evidence>
<evidence type="ECO:0000313" key="6">
    <source>
        <dbReference type="EMBL" id="MBA4503180.1"/>
    </source>
</evidence>
<evidence type="ECO:0000256" key="1">
    <source>
        <dbReference type="ARBA" id="ARBA00001917"/>
    </source>
</evidence>
<dbReference type="RefSeq" id="WP_181740700.1">
    <property type="nucleotide sequence ID" value="NZ_JACEMT010000052.1"/>
</dbReference>
<dbReference type="PANTHER" id="PTHR48109">
    <property type="entry name" value="DIHYDROOROTATE DEHYDROGENASE (QUINONE), MITOCHONDRIAL-RELATED"/>
    <property type="match status" value="1"/>
</dbReference>
<dbReference type="InterPro" id="IPR050074">
    <property type="entry name" value="DHO_dehydrogenase"/>
</dbReference>
<dbReference type="NCBIfam" id="NF005741">
    <property type="entry name" value="PRK07565.1"/>
    <property type="match status" value="1"/>
</dbReference>
<dbReference type="PIRSF" id="PIRSF000164">
    <property type="entry name" value="DHO_oxidase"/>
    <property type="match status" value="1"/>
</dbReference>
<evidence type="ECO:0000256" key="5">
    <source>
        <dbReference type="ARBA" id="ARBA00022975"/>
    </source>
</evidence>
<keyword evidence="3" id="KW-0285">Flavoprotein</keyword>
<evidence type="ECO:0000256" key="4">
    <source>
        <dbReference type="ARBA" id="ARBA00022643"/>
    </source>
</evidence>
<keyword evidence="7" id="KW-1185">Reference proteome</keyword>
<dbReference type="Proteomes" id="UP000538931">
    <property type="component" value="Unassembled WGS sequence"/>
</dbReference>
<dbReference type="GO" id="GO:0006207">
    <property type="term" value="P:'de novo' pyrimidine nucleobase biosynthetic process"/>
    <property type="evidence" value="ECO:0007669"/>
    <property type="project" value="TreeGrafter"/>
</dbReference>
<proteinExistence type="predicted"/>
<comment type="caution">
    <text evidence="6">The sequence shown here is derived from an EMBL/GenBank/DDBJ whole genome shotgun (WGS) entry which is preliminary data.</text>
</comment>
<sequence>MSERLQTRYLGLELDNPLVPSASPLTATLAGALRLEDAGAGAIVMHSLFEEECSRDHELLHHFLYEQQIGHGEADDYLPVPDSFRTAEEHYLERLTDMKARLHIPVIASLNGTSSSGWTEYARQLADAGADGLELNVYHIAASARESGAEVEQRYRDILAAVRQAVPNLPLALKLGSQFSSPVHLVTQLQALGADAVVLFNRFLEPTLDLGSLTIRPQLKLSSSNELNERLRWAAIMRAQVGLDIAITGGVHSAEDVIKTQLVGAQVAQLASVLLQRGESVLTGMKAAMLNWLDDNEYDSLAQLRGSVCHANAADPAGWERANYLDTLDLWQP</sequence>
<evidence type="ECO:0000256" key="3">
    <source>
        <dbReference type="ARBA" id="ARBA00022630"/>
    </source>
</evidence>
<protein>
    <submittedName>
        <fullName evidence="6">Dihydroorotate dehydrogenase-like protein</fullName>
    </submittedName>
</protein>
<dbReference type="GO" id="GO:0004152">
    <property type="term" value="F:dihydroorotate dehydrogenase activity"/>
    <property type="evidence" value="ECO:0007669"/>
    <property type="project" value="InterPro"/>
</dbReference>
<comment type="cofactor">
    <cofactor evidence="1">
        <name>FMN</name>
        <dbReference type="ChEBI" id="CHEBI:58210"/>
    </cofactor>
</comment>
<dbReference type="Gene3D" id="3.20.20.70">
    <property type="entry name" value="Aldolase class I"/>
    <property type="match status" value="1"/>
</dbReference>
<keyword evidence="4" id="KW-0288">FMN</keyword>
<keyword evidence="5" id="KW-0665">Pyrimidine biosynthesis</keyword>
<reference evidence="6 7" key="1">
    <citation type="submission" date="2020-07" db="EMBL/GenBank/DDBJ databases">
        <title>Bacterium isolated from marien macroalgae.</title>
        <authorList>
            <person name="Zhu K."/>
            <person name="Lu D."/>
            <person name="Du Z."/>
        </authorList>
    </citation>
    <scope>NUCLEOTIDE SEQUENCE [LARGE SCALE GENOMIC DNA]</scope>
    <source>
        <strain evidence="6 7">3-1745</strain>
    </source>
</reference>
<dbReference type="SUPFAM" id="SSF51395">
    <property type="entry name" value="FMN-linked oxidoreductases"/>
    <property type="match status" value="1"/>
</dbReference>
<dbReference type="UniPathway" id="UPA00070"/>
<dbReference type="EMBL" id="JACEMT010000052">
    <property type="protein sequence ID" value="MBA4503180.1"/>
    <property type="molecule type" value="Genomic_DNA"/>
</dbReference>
<accession>A0A7W1WZN6</accession>
<dbReference type="InterPro" id="IPR012135">
    <property type="entry name" value="Dihydroorotate_DH_1_2"/>
</dbReference>
<dbReference type="PANTHER" id="PTHR48109:SF3">
    <property type="entry name" value="SLL0744 PROTEIN"/>
    <property type="match status" value="1"/>
</dbReference>
<dbReference type="GO" id="GO:0044205">
    <property type="term" value="P:'de novo' UMP biosynthetic process"/>
    <property type="evidence" value="ECO:0007669"/>
    <property type="project" value="UniProtKB-UniPathway"/>
</dbReference>
<organism evidence="6 7">
    <name type="scientific">Marinobacterium marinum</name>
    <dbReference type="NCBI Taxonomy" id="2756129"/>
    <lineage>
        <taxon>Bacteria</taxon>
        <taxon>Pseudomonadati</taxon>
        <taxon>Pseudomonadota</taxon>
        <taxon>Gammaproteobacteria</taxon>
        <taxon>Oceanospirillales</taxon>
        <taxon>Oceanospirillaceae</taxon>
        <taxon>Marinobacterium</taxon>
    </lineage>
</organism>
<dbReference type="AlphaFoldDB" id="A0A7W1WZN6"/>
<dbReference type="GO" id="GO:0005737">
    <property type="term" value="C:cytoplasm"/>
    <property type="evidence" value="ECO:0007669"/>
    <property type="project" value="TreeGrafter"/>
</dbReference>
<comment type="pathway">
    <text evidence="2">Pyrimidine metabolism; UMP biosynthesis via de novo pathway.</text>
</comment>
<name>A0A7W1WZN6_9GAMM</name>